<dbReference type="Gene3D" id="3.40.630.40">
    <property type="entry name" value="Zn-dependent exopeptidases"/>
    <property type="match status" value="1"/>
</dbReference>
<dbReference type="InterPro" id="IPR002508">
    <property type="entry name" value="MurNAc-LAA_cat"/>
</dbReference>
<proteinExistence type="predicted"/>
<dbReference type="OrthoDB" id="9763643at2"/>
<organism evidence="4 5">
    <name type="scientific">Tetzosporium hominis</name>
    <dbReference type="NCBI Taxonomy" id="2020506"/>
    <lineage>
        <taxon>Bacteria</taxon>
        <taxon>Bacillati</taxon>
        <taxon>Bacillota</taxon>
        <taxon>Bacilli</taxon>
        <taxon>Bacillales</taxon>
        <taxon>Caryophanaceae</taxon>
        <taxon>Tetzosporium</taxon>
    </lineage>
</organism>
<comment type="caution">
    <text evidence="4">The sequence shown here is derived from an EMBL/GenBank/DDBJ whole genome shotgun (WGS) entry which is preliminary data.</text>
</comment>
<sequence length="179" mass="19564">MILVLDAGHGPHTAGKRSPDGRLREYTANAAIVRYLIKELQDVATLHVTTTGLRDVPLWERSQLANTAQADLFVSIHANAYGSNWNAVSGIETYISPHASRQSEKVAAAVQKELVSKTGRLDRGVKRGNFHVLVRTKMPAILVEVGFMTNRLECDLLLSPAYQKRCAVAIATAIKKSMG</sequence>
<protein>
    <recommendedName>
        <fullName evidence="3">MurNAc-LAA domain-containing protein</fullName>
    </recommendedName>
</protein>
<dbReference type="PANTHER" id="PTHR30404:SF0">
    <property type="entry name" value="N-ACETYLMURAMOYL-L-ALANINE AMIDASE AMIC"/>
    <property type="match status" value="1"/>
</dbReference>
<evidence type="ECO:0000313" key="4">
    <source>
        <dbReference type="EMBL" id="OZS78289.1"/>
    </source>
</evidence>
<keyword evidence="5" id="KW-1185">Reference proteome</keyword>
<evidence type="ECO:0000256" key="1">
    <source>
        <dbReference type="ARBA" id="ARBA00022801"/>
    </source>
</evidence>
<name>A0A264W3Y6_9BACL</name>
<keyword evidence="1" id="KW-0378">Hydrolase</keyword>
<evidence type="ECO:0000256" key="2">
    <source>
        <dbReference type="SAM" id="MobiDB-lite"/>
    </source>
</evidence>
<dbReference type="Pfam" id="PF01520">
    <property type="entry name" value="Amidase_3"/>
    <property type="match status" value="1"/>
</dbReference>
<dbReference type="SUPFAM" id="SSF53187">
    <property type="entry name" value="Zn-dependent exopeptidases"/>
    <property type="match status" value="1"/>
</dbReference>
<reference evidence="4 5" key="1">
    <citation type="submission" date="2017-07" db="EMBL/GenBank/DDBJ databases">
        <title>Tetzosporium hominis gen.nov. sp.nov.</title>
        <authorList>
            <person name="Tetz G."/>
            <person name="Tetz V."/>
        </authorList>
    </citation>
    <scope>NUCLEOTIDE SEQUENCE [LARGE SCALE GENOMIC DNA]</scope>
    <source>
        <strain evidence="4 5">VT-49</strain>
    </source>
</reference>
<dbReference type="GO" id="GO:0008745">
    <property type="term" value="F:N-acetylmuramoyl-L-alanine amidase activity"/>
    <property type="evidence" value="ECO:0007669"/>
    <property type="project" value="InterPro"/>
</dbReference>
<dbReference type="Proteomes" id="UP000217065">
    <property type="component" value="Unassembled WGS sequence"/>
</dbReference>
<evidence type="ECO:0000313" key="5">
    <source>
        <dbReference type="Proteomes" id="UP000217065"/>
    </source>
</evidence>
<feature type="region of interest" description="Disordered" evidence="2">
    <location>
        <begin position="1"/>
        <end position="21"/>
    </location>
</feature>
<evidence type="ECO:0000259" key="3">
    <source>
        <dbReference type="SMART" id="SM00646"/>
    </source>
</evidence>
<dbReference type="RefSeq" id="WP_094942309.1">
    <property type="nucleotide sequence ID" value="NZ_NOKQ01000196.1"/>
</dbReference>
<dbReference type="PANTHER" id="PTHR30404">
    <property type="entry name" value="N-ACETYLMURAMOYL-L-ALANINE AMIDASE"/>
    <property type="match status" value="1"/>
</dbReference>
<accession>A0A264W3Y6</accession>
<gene>
    <name evidence="4" type="ORF">CF394_05890</name>
</gene>
<dbReference type="AlphaFoldDB" id="A0A264W3Y6"/>
<dbReference type="GO" id="GO:0009253">
    <property type="term" value="P:peptidoglycan catabolic process"/>
    <property type="evidence" value="ECO:0007669"/>
    <property type="project" value="InterPro"/>
</dbReference>
<dbReference type="CDD" id="cd02696">
    <property type="entry name" value="MurNAc-LAA"/>
    <property type="match status" value="1"/>
</dbReference>
<dbReference type="EMBL" id="NOKQ01000196">
    <property type="protein sequence ID" value="OZS78289.1"/>
    <property type="molecule type" value="Genomic_DNA"/>
</dbReference>
<dbReference type="GO" id="GO:0030288">
    <property type="term" value="C:outer membrane-bounded periplasmic space"/>
    <property type="evidence" value="ECO:0007669"/>
    <property type="project" value="TreeGrafter"/>
</dbReference>
<dbReference type="InterPro" id="IPR050695">
    <property type="entry name" value="N-acetylmuramoyl_amidase_3"/>
</dbReference>
<dbReference type="SMART" id="SM00646">
    <property type="entry name" value="Ami_3"/>
    <property type="match status" value="1"/>
</dbReference>
<feature type="domain" description="MurNAc-LAA" evidence="3">
    <location>
        <begin position="62"/>
        <end position="175"/>
    </location>
</feature>